<accession>A0A1T1ASQ3</accession>
<dbReference type="Gene3D" id="3.40.1260.10">
    <property type="entry name" value="DsrEFH-like"/>
    <property type="match status" value="1"/>
</dbReference>
<dbReference type="PANTHER" id="PTHR34874:SF1">
    <property type="entry name" value="PROTEIN YCHN"/>
    <property type="match status" value="1"/>
</dbReference>
<dbReference type="OrthoDB" id="9812053at2"/>
<protein>
    <submittedName>
        <fullName evidence="1">Uncharacterized protein</fullName>
    </submittedName>
</protein>
<dbReference type="PANTHER" id="PTHR34874">
    <property type="entry name" value="PROTEIN YCHN"/>
    <property type="match status" value="1"/>
</dbReference>
<reference evidence="1 2" key="1">
    <citation type="submission" date="2017-01" db="EMBL/GenBank/DDBJ databases">
        <title>Genome sequencing of Rhodoferax fermentans JCM 7819.</title>
        <authorList>
            <person name="Kim Y.J."/>
            <person name="Farh M.E.-A."/>
            <person name="Yang D.-C."/>
        </authorList>
    </citation>
    <scope>NUCLEOTIDE SEQUENCE [LARGE SCALE GENOMIC DNA]</scope>
    <source>
        <strain evidence="1 2">JCM 7819</strain>
    </source>
</reference>
<comment type="caution">
    <text evidence="1">The sequence shown here is derived from an EMBL/GenBank/DDBJ whole genome shotgun (WGS) entry which is preliminary data.</text>
</comment>
<dbReference type="STRING" id="28066.RF819_10480"/>
<dbReference type="Pfam" id="PF02635">
    <property type="entry name" value="DsrE"/>
    <property type="match status" value="1"/>
</dbReference>
<dbReference type="InterPro" id="IPR003787">
    <property type="entry name" value="Sulphur_relay_DsrE/F-like"/>
</dbReference>
<dbReference type="SUPFAM" id="SSF75169">
    <property type="entry name" value="DsrEFH-like"/>
    <property type="match status" value="1"/>
</dbReference>
<dbReference type="InterPro" id="IPR027396">
    <property type="entry name" value="DsrEFH-like"/>
</dbReference>
<keyword evidence="2" id="KW-1185">Reference proteome</keyword>
<dbReference type="GO" id="GO:0005829">
    <property type="term" value="C:cytosol"/>
    <property type="evidence" value="ECO:0007669"/>
    <property type="project" value="TreeGrafter"/>
</dbReference>
<gene>
    <name evidence="1" type="ORF">RF819_10480</name>
</gene>
<sequence>MQNILIIVHAAPYGSERCLSALRLATALVGRDGDRPELRLFLMSDAVVAGLPNQVDGSGNGLQGLMELLVNEGVPIKLCRTCALARGLAELPLSPGVSIGTLPELADWTLQADKVITF</sequence>
<dbReference type="AlphaFoldDB" id="A0A1T1ASQ3"/>
<evidence type="ECO:0000313" key="1">
    <source>
        <dbReference type="EMBL" id="OOV07097.1"/>
    </source>
</evidence>
<organism evidence="1 2">
    <name type="scientific">Rhodoferax fermentans</name>
    <dbReference type="NCBI Taxonomy" id="28066"/>
    <lineage>
        <taxon>Bacteria</taxon>
        <taxon>Pseudomonadati</taxon>
        <taxon>Pseudomonadota</taxon>
        <taxon>Betaproteobacteria</taxon>
        <taxon>Burkholderiales</taxon>
        <taxon>Comamonadaceae</taxon>
        <taxon>Rhodoferax</taxon>
    </lineage>
</organism>
<proteinExistence type="predicted"/>
<name>A0A1T1ASQ3_RHOFE</name>
<dbReference type="Proteomes" id="UP000190750">
    <property type="component" value="Unassembled WGS sequence"/>
</dbReference>
<dbReference type="EMBL" id="MTJN01000002">
    <property type="protein sequence ID" value="OOV07097.1"/>
    <property type="molecule type" value="Genomic_DNA"/>
</dbReference>
<evidence type="ECO:0000313" key="2">
    <source>
        <dbReference type="Proteomes" id="UP000190750"/>
    </source>
</evidence>